<gene>
    <name evidence="1" type="ORF">ETAA1_58440</name>
</gene>
<dbReference type="RefSeq" id="WP_202920488.1">
    <property type="nucleotide sequence ID" value="NZ_CP036273.1"/>
</dbReference>
<keyword evidence="2" id="KW-1185">Reference proteome</keyword>
<dbReference type="AlphaFoldDB" id="A0A517Y236"/>
<dbReference type="EMBL" id="CP036273">
    <property type="protein sequence ID" value="QDU23836.1"/>
    <property type="molecule type" value="Genomic_DNA"/>
</dbReference>
<accession>A0A517Y236</accession>
<protein>
    <submittedName>
        <fullName evidence="1">Uncharacterized protein</fullName>
    </submittedName>
</protein>
<evidence type="ECO:0000313" key="1">
    <source>
        <dbReference type="EMBL" id="QDU23836.1"/>
    </source>
</evidence>
<evidence type="ECO:0000313" key="2">
    <source>
        <dbReference type="Proteomes" id="UP000319576"/>
    </source>
</evidence>
<sequence>MLSPEIVGYRRTATRVGKVIWREWQVDFNHLSLNARLARRVSTPPEPAGEYPAR</sequence>
<name>A0A517Y236_9BACT</name>
<proteinExistence type="predicted"/>
<organism evidence="1 2">
    <name type="scientific">Urbifossiella limnaea</name>
    <dbReference type="NCBI Taxonomy" id="2528023"/>
    <lineage>
        <taxon>Bacteria</taxon>
        <taxon>Pseudomonadati</taxon>
        <taxon>Planctomycetota</taxon>
        <taxon>Planctomycetia</taxon>
        <taxon>Gemmatales</taxon>
        <taxon>Gemmataceae</taxon>
        <taxon>Urbifossiella</taxon>
    </lineage>
</organism>
<reference evidence="1 2" key="1">
    <citation type="submission" date="2019-02" db="EMBL/GenBank/DDBJ databases">
        <title>Deep-cultivation of Planctomycetes and their phenomic and genomic characterization uncovers novel biology.</title>
        <authorList>
            <person name="Wiegand S."/>
            <person name="Jogler M."/>
            <person name="Boedeker C."/>
            <person name="Pinto D."/>
            <person name="Vollmers J."/>
            <person name="Rivas-Marin E."/>
            <person name="Kohn T."/>
            <person name="Peeters S.H."/>
            <person name="Heuer A."/>
            <person name="Rast P."/>
            <person name="Oberbeckmann S."/>
            <person name="Bunk B."/>
            <person name="Jeske O."/>
            <person name="Meyerdierks A."/>
            <person name="Storesund J.E."/>
            <person name="Kallscheuer N."/>
            <person name="Luecker S."/>
            <person name="Lage O.M."/>
            <person name="Pohl T."/>
            <person name="Merkel B.J."/>
            <person name="Hornburger P."/>
            <person name="Mueller R.-W."/>
            <person name="Bruemmer F."/>
            <person name="Labrenz M."/>
            <person name="Spormann A.M."/>
            <person name="Op den Camp H."/>
            <person name="Overmann J."/>
            <person name="Amann R."/>
            <person name="Jetten M.S.M."/>
            <person name="Mascher T."/>
            <person name="Medema M.H."/>
            <person name="Devos D.P."/>
            <person name="Kaster A.-K."/>
            <person name="Ovreas L."/>
            <person name="Rohde M."/>
            <person name="Galperin M.Y."/>
            <person name="Jogler C."/>
        </authorList>
    </citation>
    <scope>NUCLEOTIDE SEQUENCE [LARGE SCALE GENOMIC DNA]</scope>
    <source>
        <strain evidence="1 2">ETA_A1</strain>
    </source>
</reference>
<dbReference type="KEGG" id="uli:ETAA1_58440"/>
<dbReference type="Proteomes" id="UP000319576">
    <property type="component" value="Chromosome"/>
</dbReference>